<name>A0A3A4KAB1_9NOCA</name>
<gene>
    <name evidence="1" type="ORF">D5S18_11045</name>
</gene>
<evidence type="ECO:0000313" key="1">
    <source>
        <dbReference type="EMBL" id="RJO76780.1"/>
    </source>
</evidence>
<sequence length="197" mass="21740">MNPLPDYNRTIPAACGRAITLTIAQGRGRLTDGQGAGHVLATEQAHKLLSALRAIDRQAAEMRYAAASAVLDEHTPFWIPLDAERVFEAISPRPRLIRTDGTAVELEASEARRLARTFLEIAATAARSRYTAAVDLMNAMAAAEAAAPYSGDSRALRHPMRVRLYVAELDRWVERKPFRLSPGAGVRITLRRARRTR</sequence>
<reference evidence="1 2" key="1">
    <citation type="submission" date="2018-09" db="EMBL/GenBank/DDBJ databases">
        <title>YIM PH21274 draft genome.</title>
        <authorList>
            <person name="Miao C."/>
        </authorList>
    </citation>
    <scope>NUCLEOTIDE SEQUENCE [LARGE SCALE GENOMIC DNA]</scope>
    <source>
        <strain evidence="1 2">YIM PH 21724</strain>
    </source>
</reference>
<accession>A0A3A4KAB1</accession>
<keyword evidence="2" id="KW-1185">Reference proteome</keyword>
<comment type="caution">
    <text evidence="1">The sequence shown here is derived from an EMBL/GenBank/DDBJ whole genome shotgun (WGS) entry which is preliminary data.</text>
</comment>
<organism evidence="1 2">
    <name type="scientific">Nocardia panacis</name>
    <dbReference type="NCBI Taxonomy" id="2340916"/>
    <lineage>
        <taxon>Bacteria</taxon>
        <taxon>Bacillati</taxon>
        <taxon>Actinomycetota</taxon>
        <taxon>Actinomycetes</taxon>
        <taxon>Mycobacteriales</taxon>
        <taxon>Nocardiaceae</taxon>
        <taxon>Nocardia</taxon>
    </lineage>
</organism>
<protein>
    <submittedName>
        <fullName evidence="1">Uncharacterized protein</fullName>
    </submittedName>
</protein>
<dbReference type="EMBL" id="QZFU01000016">
    <property type="protein sequence ID" value="RJO76780.1"/>
    <property type="molecule type" value="Genomic_DNA"/>
</dbReference>
<proteinExistence type="predicted"/>
<dbReference type="AlphaFoldDB" id="A0A3A4KAB1"/>
<evidence type="ECO:0000313" key="2">
    <source>
        <dbReference type="Proteomes" id="UP000266677"/>
    </source>
</evidence>
<dbReference type="Proteomes" id="UP000266677">
    <property type="component" value="Unassembled WGS sequence"/>
</dbReference>
<dbReference type="RefSeq" id="WP_120039701.1">
    <property type="nucleotide sequence ID" value="NZ_QZFU01000016.1"/>
</dbReference>